<keyword evidence="2 5" id="KW-0489">Methyltransferase</keyword>
<dbReference type="InterPro" id="IPR026024">
    <property type="entry name" value="Chemotaxis_MeTrfase_CheR"/>
</dbReference>
<dbReference type="Pfam" id="PF01739">
    <property type="entry name" value="CheR"/>
    <property type="match status" value="1"/>
</dbReference>
<dbReference type="RefSeq" id="WP_173583411.1">
    <property type="nucleotide sequence ID" value="NZ_WOTB01000012.1"/>
</dbReference>
<evidence type="ECO:0000256" key="1">
    <source>
        <dbReference type="ARBA" id="ARBA00001541"/>
    </source>
</evidence>
<evidence type="ECO:0000313" key="7">
    <source>
        <dbReference type="EMBL" id="NHN85013.1"/>
    </source>
</evidence>
<protein>
    <recommendedName>
        <fullName evidence="5">Chemotaxis protein methyltransferase</fullName>
        <ecNumber evidence="5">2.1.1.80</ecNumber>
    </recommendedName>
</protein>
<comment type="caution">
    <text evidence="7">The sequence shown here is derived from an EMBL/GenBank/DDBJ whole genome shotgun (WGS) entry which is preliminary data.</text>
</comment>
<dbReference type="Gene3D" id="3.40.50.150">
    <property type="entry name" value="Vaccinia Virus protein VP39"/>
    <property type="match status" value="1"/>
</dbReference>
<name>A0ABX0JNM1_9PROT</name>
<gene>
    <name evidence="7" type="ORF">GOB93_10210</name>
</gene>
<dbReference type="InterPro" id="IPR029063">
    <property type="entry name" value="SAM-dependent_MTases_sf"/>
</dbReference>
<comment type="catalytic activity">
    <reaction evidence="1 5">
        <text>L-glutamyl-[protein] + S-adenosyl-L-methionine = [protein]-L-glutamate 5-O-methyl ester + S-adenosyl-L-homocysteine</text>
        <dbReference type="Rhea" id="RHEA:24452"/>
        <dbReference type="Rhea" id="RHEA-COMP:10208"/>
        <dbReference type="Rhea" id="RHEA-COMP:10311"/>
        <dbReference type="ChEBI" id="CHEBI:29973"/>
        <dbReference type="ChEBI" id="CHEBI:57856"/>
        <dbReference type="ChEBI" id="CHEBI:59789"/>
        <dbReference type="ChEBI" id="CHEBI:82795"/>
        <dbReference type="EC" id="2.1.1.80"/>
    </reaction>
</comment>
<dbReference type="SUPFAM" id="SSF47757">
    <property type="entry name" value="Chemotaxis receptor methyltransferase CheR, N-terminal domain"/>
    <property type="match status" value="1"/>
</dbReference>
<dbReference type="InterPro" id="IPR036804">
    <property type="entry name" value="CheR_N_sf"/>
</dbReference>
<dbReference type="EMBL" id="WOTB01000012">
    <property type="protein sequence ID" value="NHN85013.1"/>
    <property type="molecule type" value="Genomic_DNA"/>
</dbReference>
<dbReference type="InterPro" id="IPR022642">
    <property type="entry name" value="CheR_C"/>
</dbReference>
<evidence type="ECO:0000259" key="6">
    <source>
        <dbReference type="PROSITE" id="PS50123"/>
    </source>
</evidence>
<dbReference type="PROSITE" id="PS50123">
    <property type="entry name" value="CHER"/>
    <property type="match status" value="1"/>
</dbReference>
<evidence type="ECO:0000256" key="2">
    <source>
        <dbReference type="ARBA" id="ARBA00022603"/>
    </source>
</evidence>
<dbReference type="EC" id="2.1.1.80" evidence="5"/>
<keyword evidence="3 5" id="KW-0808">Transferase</keyword>
<evidence type="ECO:0000256" key="3">
    <source>
        <dbReference type="ARBA" id="ARBA00022679"/>
    </source>
</evidence>
<keyword evidence="4 5" id="KW-0949">S-adenosyl-L-methionine</keyword>
<evidence type="ECO:0000313" key="8">
    <source>
        <dbReference type="Proteomes" id="UP000635278"/>
    </source>
</evidence>
<sequence>MTALSVHPGEVLYTDEDFDKIKNIVYDYSGIALGETKKSLVYSRVARRIRECGFPSFSDYIDFVTASDGERELSRMIDAITTNVTNFFREGHHFGHFSRIVLPDAIALAKRGEKIRFWSAACSSGQEAYSIASCIMEACPDSDKYDIKVLATDINIDMVGRGREGIYTREECRDIPDKIRKNWMETTDGGMEFRQPVKSLVTFRRLNLLASWPMSIPFSAIFCRNVAIYFDRQTQDRLWMRLAAHLRPGGYLYIGHSEKIPKGLVASLAACDTPTTYRKESS</sequence>
<dbReference type="InterPro" id="IPR050903">
    <property type="entry name" value="Bact_Chemotaxis_MeTrfase"/>
</dbReference>
<accession>A0ABX0JNM1</accession>
<comment type="function">
    <text evidence="5">Methylation of the membrane-bound methyl-accepting chemotaxis proteins (MCP) to form gamma-glutamyl methyl ester residues in MCP.</text>
</comment>
<evidence type="ECO:0000256" key="5">
    <source>
        <dbReference type="PIRNR" id="PIRNR000410"/>
    </source>
</evidence>
<dbReference type="PANTHER" id="PTHR24422:SF19">
    <property type="entry name" value="CHEMOTAXIS PROTEIN METHYLTRANSFERASE"/>
    <property type="match status" value="1"/>
</dbReference>
<organism evidence="7 8">
    <name type="scientific">Acetobacter musti</name>
    <dbReference type="NCBI Taxonomy" id="864732"/>
    <lineage>
        <taxon>Bacteria</taxon>
        <taxon>Pseudomonadati</taxon>
        <taxon>Pseudomonadota</taxon>
        <taxon>Alphaproteobacteria</taxon>
        <taxon>Acetobacterales</taxon>
        <taxon>Acetobacteraceae</taxon>
        <taxon>Acetobacter</taxon>
    </lineage>
</organism>
<dbReference type="PRINTS" id="PR00996">
    <property type="entry name" value="CHERMTFRASE"/>
</dbReference>
<evidence type="ECO:0000256" key="4">
    <source>
        <dbReference type="ARBA" id="ARBA00022691"/>
    </source>
</evidence>
<dbReference type="Proteomes" id="UP000635278">
    <property type="component" value="Unassembled WGS sequence"/>
</dbReference>
<proteinExistence type="predicted"/>
<dbReference type="Pfam" id="PF03705">
    <property type="entry name" value="CheR_N"/>
    <property type="match status" value="1"/>
</dbReference>
<reference evidence="7 8" key="1">
    <citation type="journal article" date="2020" name="Int. J. Syst. Evol. Microbiol.">
        <title>Novel acetic acid bacteria from cider fermentations: Acetobacter conturbans sp. nov. and Acetobacter fallax sp. nov.</title>
        <authorList>
            <person name="Sombolestani A.S."/>
            <person name="Cleenwerck I."/>
            <person name="Cnockaert M."/>
            <person name="Borremans W."/>
            <person name="Wieme A.D."/>
            <person name="De Vuyst L."/>
            <person name="Vandamme P."/>
        </authorList>
    </citation>
    <scope>NUCLEOTIDE SEQUENCE [LARGE SCALE GENOMIC DNA]</scope>
    <source>
        <strain evidence="7 8">LMG 30640</strain>
    </source>
</reference>
<dbReference type="InterPro" id="IPR000780">
    <property type="entry name" value="CheR_MeTrfase"/>
</dbReference>
<dbReference type="Gene3D" id="1.10.155.10">
    <property type="entry name" value="Chemotaxis receptor methyltransferase CheR, N-terminal domain"/>
    <property type="match status" value="1"/>
</dbReference>
<keyword evidence="8" id="KW-1185">Reference proteome</keyword>
<dbReference type="PIRSF" id="PIRSF000410">
    <property type="entry name" value="CheR"/>
    <property type="match status" value="1"/>
</dbReference>
<dbReference type="SMART" id="SM00138">
    <property type="entry name" value="MeTrc"/>
    <property type="match status" value="1"/>
</dbReference>
<dbReference type="PANTHER" id="PTHR24422">
    <property type="entry name" value="CHEMOTAXIS PROTEIN METHYLTRANSFERASE"/>
    <property type="match status" value="1"/>
</dbReference>
<dbReference type="InterPro" id="IPR022641">
    <property type="entry name" value="CheR_N"/>
</dbReference>
<feature type="domain" description="CheR-type methyltransferase" evidence="6">
    <location>
        <begin position="6"/>
        <end position="282"/>
    </location>
</feature>
<dbReference type="SUPFAM" id="SSF53335">
    <property type="entry name" value="S-adenosyl-L-methionine-dependent methyltransferases"/>
    <property type="match status" value="1"/>
</dbReference>